<reference evidence="2" key="1">
    <citation type="submission" date="2022-11" db="UniProtKB">
        <authorList>
            <consortium name="WormBaseParasite"/>
        </authorList>
    </citation>
    <scope>IDENTIFICATION</scope>
</reference>
<dbReference type="Proteomes" id="UP000887576">
    <property type="component" value="Unplaced"/>
</dbReference>
<evidence type="ECO:0000313" key="2">
    <source>
        <dbReference type="WBParaSite" id="JU765_v2.g8466.t1"/>
    </source>
</evidence>
<organism evidence="1 2">
    <name type="scientific">Panagrolaimus sp. JU765</name>
    <dbReference type="NCBI Taxonomy" id="591449"/>
    <lineage>
        <taxon>Eukaryota</taxon>
        <taxon>Metazoa</taxon>
        <taxon>Ecdysozoa</taxon>
        <taxon>Nematoda</taxon>
        <taxon>Chromadorea</taxon>
        <taxon>Rhabditida</taxon>
        <taxon>Tylenchina</taxon>
        <taxon>Panagrolaimomorpha</taxon>
        <taxon>Panagrolaimoidea</taxon>
        <taxon>Panagrolaimidae</taxon>
        <taxon>Panagrolaimus</taxon>
    </lineage>
</organism>
<proteinExistence type="predicted"/>
<name>A0AC34RN38_9BILA</name>
<sequence>MILLENSIASAILTKFRELNDFSGSDDEESEKSPDGSVDEESSELQTENGKTGQGSADSTTLEDSDRQSNETLVAGNEESPTSEYKTWTRRYKGNLVEESKDEQNCAVILEKVALICVI</sequence>
<evidence type="ECO:0000313" key="1">
    <source>
        <dbReference type="Proteomes" id="UP000887576"/>
    </source>
</evidence>
<accession>A0AC34RN38</accession>
<protein>
    <submittedName>
        <fullName evidence="2">Uncharacterized protein</fullName>
    </submittedName>
</protein>
<dbReference type="WBParaSite" id="JU765_v2.g8466.t1">
    <property type="protein sequence ID" value="JU765_v2.g8466.t1"/>
    <property type="gene ID" value="JU765_v2.g8466"/>
</dbReference>